<dbReference type="GO" id="GO:0016020">
    <property type="term" value="C:membrane"/>
    <property type="evidence" value="ECO:0007669"/>
    <property type="project" value="InterPro"/>
</dbReference>
<dbReference type="InterPro" id="IPR016975">
    <property type="entry name" value="Cell_wall_LiaF"/>
</dbReference>
<dbReference type="PIRSF" id="PIRSF031509">
    <property type="entry name" value="Cell_wall_LiaF/YvqF"/>
    <property type="match status" value="1"/>
</dbReference>
<dbReference type="InterPro" id="IPR047793">
    <property type="entry name" value="LiaF_C"/>
</dbReference>
<dbReference type="Proteomes" id="UP000626844">
    <property type="component" value="Unassembled WGS sequence"/>
</dbReference>
<keyword evidence="5" id="KW-1185">Reference proteome</keyword>
<dbReference type="Pfam" id="PF09922">
    <property type="entry name" value="LiaF-like_C"/>
    <property type="match status" value="1"/>
</dbReference>
<feature type="transmembrane region" description="Helical" evidence="1">
    <location>
        <begin position="31"/>
        <end position="46"/>
    </location>
</feature>
<reference evidence="4" key="1">
    <citation type="submission" date="2020-09" db="EMBL/GenBank/DDBJ databases">
        <title>A novel bacterium of genus Bacillus, isolated from South China Sea.</title>
        <authorList>
            <person name="Huang H."/>
            <person name="Mo K."/>
            <person name="Hu Y."/>
        </authorList>
    </citation>
    <scope>NUCLEOTIDE SEQUENCE</scope>
    <source>
        <strain evidence="4">IB182487</strain>
    </source>
</reference>
<keyword evidence="1" id="KW-1133">Transmembrane helix</keyword>
<feature type="domain" description="DUF7649" evidence="3">
    <location>
        <begin position="12"/>
        <end position="89"/>
    </location>
</feature>
<feature type="transmembrane region" description="Helical" evidence="1">
    <location>
        <begin position="9"/>
        <end position="25"/>
    </location>
</feature>
<evidence type="ECO:0000259" key="3">
    <source>
        <dbReference type="Pfam" id="PF24661"/>
    </source>
</evidence>
<keyword evidence="1" id="KW-0472">Membrane</keyword>
<evidence type="ECO:0000313" key="5">
    <source>
        <dbReference type="Proteomes" id="UP000626844"/>
    </source>
</evidence>
<evidence type="ECO:0000256" key="1">
    <source>
        <dbReference type="SAM" id="Phobius"/>
    </source>
</evidence>
<gene>
    <name evidence="4" type="ORF">IC621_04940</name>
</gene>
<keyword evidence="1" id="KW-0812">Transmembrane</keyword>
<dbReference type="InterPro" id="IPR024425">
    <property type="entry name" value="LiaF-like_C"/>
</dbReference>
<proteinExistence type="predicted"/>
<protein>
    <submittedName>
        <fullName evidence="4">Cell wall-active antibiotics response protein</fullName>
    </submittedName>
</protein>
<feature type="transmembrane region" description="Helical" evidence="1">
    <location>
        <begin position="58"/>
        <end position="89"/>
    </location>
</feature>
<evidence type="ECO:0000259" key="2">
    <source>
        <dbReference type="Pfam" id="PF09922"/>
    </source>
</evidence>
<sequence length="244" mass="27766">MLKNMKTDSVGWIILLGVIILLLEISFQDEGLFLFLAILVGCIYFGKKRLHRTIGKLLFWFGVIMLTFSLLSTMAFKFFLFAILIYVLVRFSKLKQHPKKIEPEIIDPAQGRRTEPYIRKEPLFQNQLFGRQSTSNSVYEWQDINIQCGIGDTIIDLSNTVLPKGEVVIVVRNLIGNVQVKIPYEVELSVHHSVLFGSSKIFGEEDAKVFNQSILYKTPGFDDAPQRVKIVTSLIIGDLEVAQI</sequence>
<dbReference type="AlphaFoldDB" id="A0A926NGF7"/>
<evidence type="ECO:0000313" key="4">
    <source>
        <dbReference type="EMBL" id="MBD1379568.1"/>
    </source>
</evidence>
<dbReference type="NCBIfam" id="NF040535">
    <property type="entry name" value="LiaF_C_term"/>
    <property type="match status" value="1"/>
</dbReference>
<dbReference type="InterPro" id="IPR056066">
    <property type="entry name" value="DUF7649"/>
</dbReference>
<name>A0A926NGF7_9BACI</name>
<organism evidence="4 5">
    <name type="scientific">Metabacillus arenae</name>
    <dbReference type="NCBI Taxonomy" id="2771434"/>
    <lineage>
        <taxon>Bacteria</taxon>
        <taxon>Bacillati</taxon>
        <taxon>Bacillota</taxon>
        <taxon>Bacilli</taxon>
        <taxon>Bacillales</taxon>
        <taxon>Bacillaceae</taxon>
        <taxon>Metabacillus</taxon>
    </lineage>
</organism>
<feature type="domain" description="Cell wall-active antibiotics response LiaF-like C-terminal" evidence="2">
    <location>
        <begin position="129"/>
        <end position="241"/>
    </location>
</feature>
<dbReference type="Pfam" id="PF24661">
    <property type="entry name" value="DUF7649"/>
    <property type="match status" value="1"/>
</dbReference>
<accession>A0A926NGF7</accession>
<dbReference type="EMBL" id="JACXAI010000004">
    <property type="protein sequence ID" value="MBD1379568.1"/>
    <property type="molecule type" value="Genomic_DNA"/>
</dbReference>
<comment type="caution">
    <text evidence="4">The sequence shown here is derived from an EMBL/GenBank/DDBJ whole genome shotgun (WGS) entry which is preliminary data.</text>
</comment>
<dbReference type="RefSeq" id="WP_191156341.1">
    <property type="nucleotide sequence ID" value="NZ_JACXAI010000004.1"/>
</dbReference>